<name>A0A2P6V9A1_9CHLO</name>
<dbReference type="EMBL" id="LHPF02000018">
    <property type="protein sequence ID" value="PSC70663.1"/>
    <property type="molecule type" value="Genomic_DNA"/>
</dbReference>
<feature type="domain" description="Transcription factor CBF/NF-Y/archaeal histone" evidence="3">
    <location>
        <begin position="26"/>
        <end position="86"/>
    </location>
</feature>
<reference evidence="4 5" key="1">
    <citation type="journal article" date="2018" name="Plant J.">
        <title>Genome sequences of Chlorella sorokiniana UTEX 1602 and Micractinium conductrix SAG 241.80: implications to maltose excretion by a green alga.</title>
        <authorList>
            <person name="Arriola M.B."/>
            <person name="Velmurugan N."/>
            <person name="Zhang Y."/>
            <person name="Plunkett M.H."/>
            <person name="Hondzo H."/>
            <person name="Barney B.M."/>
        </authorList>
    </citation>
    <scope>NUCLEOTIDE SEQUENCE [LARGE SCALE GENOMIC DNA]</scope>
    <source>
        <strain evidence="4 5">SAG 241.80</strain>
    </source>
</reference>
<dbReference type="GO" id="GO:0046982">
    <property type="term" value="F:protein heterodimerization activity"/>
    <property type="evidence" value="ECO:0007669"/>
    <property type="project" value="InterPro"/>
</dbReference>
<dbReference type="PANTHER" id="PTHR10252:SF54">
    <property type="entry name" value="CHROMATIN ACCESSIBILITY COMPLEX PROTEIN 1"/>
    <property type="match status" value="1"/>
</dbReference>
<organism evidence="4 5">
    <name type="scientific">Micractinium conductrix</name>
    <dbReference type="NCBI Taxonomy" id="554055"/>
    <lineage>
        <taxon>Eukaryota</taxon>
        <taxon>Viridiplantae</taxon>
        <taxon>Chlorophyta</taxon>
        <taxon>core chlorophytes</taxon>
        <taxon>Trebouxiophyceae</taxon>
        <taxon>Chlorellales</taxon>
        <taxon>Chlorellaceae</taxon>
        <taxon>Chlorella clade</taxon>
        <taxon>Micractinium</taxon>
    </lineage>
</organism>
<proteinExistence type="predicted"/>
<comment type="subcellular location">
    <subcellularLocation>
        <location evidence="1">Nucleus</location>
    </subcellularLocation>
</comment>
<dbReference type="GO" id="GO:0000976">
    <property type="term" value="F:transcription cis-regulatory region binding"/>
    <property type="evidence" value="ECO:0007669"/>
    <property type="project" value="TreeGrafter"/>
</dbReference>
<dbReference type="InterPro" id="IPR050568">
    <property type="entry name" value="Transcr_DNA_Rep_Reg"/>
</dbReference>
<dbReference type="Proteomes" id="UP000239649">
    <property type="component" value="Unassembled WGS sequence"/>
</dbReference>
<protein>
    <submittedName>
        <fullName evidence="4">Histone-like transcription factor</fullName>
    </submittedName>
</protein>
<sequence>MEASPAGSNPSSPNSRGPTALLITAGRVKGLLRDDADVGSISTEACFAVAKAAEVLLEAIARRGATHAAAAGRSALLEYSDVAAAVAEWEPLSFLADTVPQTVKAAALLDRMKPGSGGVQTAAAAAAAGAGAAS</sequence>
<dbReference type="Pfam" id="PF00808">
    <property type="entry name" value="CBFD_NFYB_HMF"/>
    <property type="match status" value="1"/>
</dbReference>
<dbReference type="GO" id="GO:0006355">
    <property type="term" value="P:regulation of DNA-templated transcription"/>
    <property type="evidence" value="ECO:0007669"/>
    <property type="project" value="TreeGrafter"/>
</dbReference>
<evidence type="ECO:0000256" key="2">
    <source>
        <dbReference type="ARBA" id="ARBA00023242"/>
    </source>
</evidence>
<keyword evidence="2" id="KW-0539">Nucleus</keyword>
<evidence type="ECO:0000256" key="1">
    <source>
        <dbReference type="ARBA" id="ARBA00004123"/>
    </source>
</evidence>
<dbReference type="Gene3D" id="1.10.20.10">
    <property type="entry name" value="Histone, subunit A"/>
    <property type="match status" value="1"/>
</dbReference>
<dbReference type="InterPro" id="IPR003958">
    <property type="entry name" value="CBFA_NFYB_domain"/>
</dbReference>
<dbReference type="STRING" id="554055.A0A2P6V9A1"/>
<dbReference type="GO" id="GO:0005634">
    <property type="term" value="C:nucleus"/>
    <property type="evidence" value="ECO:0007669"/>
    <property type="project" value="UniProtKB-SubCell"/>
</dbReference>
<dbReference type="PANTHER" id="PTHR10252">
    <property type="entry name" value="HISTONE-LIKE TRANSCRIPTION FACTOR CCAAT-RELATED"/>
    <property type="match status" value="1"/>
</dbReference>
<dbReference type="OrthoDB" id="1272441at2759"/>
<dbReference type="InterPro" id="IPR009072">
    <property type="entry name" value="Histone-fold"/>
</dbReference>
<gene>
    <name evidence="4" type="ORF">C2E20_5902</name>
</gene>
<evidence type="ECO:0000259" key="3">
    <source>
        <dbReference type="Pfam" id="PF00808"/>
    </source>
</evidence>
<comment type="caution">
    <text evidence="4">The sequence shown here is derived from an EMBL/GenBank/DDBJ whole genome shotgun (WGS) entry which is preliminary data.</text>
</comment>
<keyword evidence="5" id="KW-1185">Reference proteome</keyword>
<dbReference type="SUPFAM" id="SSF47113">
    <property type="entry name" value="Histone-fold"/>
    <property type="match status" value="1"/>
</dbReference>
<evidence type="ECO:0000313" key="5">
    <source>
        <dbReference type="Proteomes" id="UP000239649"/>
    </source>
</evidence>
<evidence type="ECO:0000313" key="4">
    <source>
        <dbReference type="EMBL" id="PSC70663.1"/>
    </source>
</evidence>
<accession>A0A2P6V9A1</accession>
<dbReference type="AlphaFoldDB" id="A0A2P6V9A1"/>